<gene>
    <name evidence="1" type="ORF">AVEN_183140_1</name>
</gene>
<name>A0A4Y2IMZ2_ARAVE</name>
<evidence type="ECO:0000313" key="2">
    <source>
        <dbReference type="Proteomes" id="UP000499080"/>
    </source>
</evidence>
<accession>A0A4Y2IMZ2</accession>
<protein>
    <submittedName>
        <fullName evidence="1">Uncharacterized protein</fullName>
    </submittedName>
</protein>
<dbReference type="Proteomes" id="UP000499080">
    <property type="component" value="Unassembled WGS sequence"/>
</dbReference>
<dbReference type="EMBL" id="BGPR01002799">
    <property type="protein sequence ID" value="GBM79077.1"/>
    <property type="molecule type" value="Genomic_DNA"/>
</dbReference>
<evidence type="ECO:0000313" key="1">
    <source>
        <dbReference type="EMBL" id="GBM79077.1"/>
    </source>
</evidence>
<sequence>MPYLPLRSYSTDGTCFKKNTFELKRLHSMPSGLCKVTFNREERVSRKHLSAGNDLNPCYLPCCTNRGNVFKKNSSLVETTQIHANCLYNKHSTDGIVFQEKYLSVETTQIHAICL</sequence>
<reference evidence="1 2" key="1">
    <citation type="journal article" date="2019" name="Sci. Rep.">
        <title>Orb-weaving spider Araneus ventricosus genome elucidates the spidroin gene catalogue.</title>
        <authorList>
            <person name="Kono N."/>
            <person name="Nakamura H."/>
            <person name="Ohtoshi R."/>
            <person name="Moran D.A.P."/>
            <person name="Shinohara A."/>
            <person name="Yoshida Y."/>
            <person name="Fujiwara M."/>
            <person name="Mori M."/>
            <person name="Tomita M."/>
            <person name="Arakawa K."/>
        </authorList>
    </citation>
    <scope>NUCLEOTIDE SEQUENCE [LARGE SCALE GENOMIC DNA]</scope>
</reference>
<keyword evidence="2" id="KW-1185">Reference proteome</keyword>
<dbReference type="AlphaFoldDB" id="A0A4Y2IMZ2"/>
<organism evidence="1 2">
    <name type="scientific">Araneus ventricosus</name>
    <name type="common">Orbweaver spider</name>
    <name type="synonym">Epeira ventricosa</name>
    <dbReference type="NCBI Taxonomy" id="182803"/>
    <lineage>
        <taxon>Eukaryota</taxon>
        <taxon>Metazoa</taxon>
        <taxon>Ecdysozoa</taxon>
        <taxon>Arthropoda</taxon>
        <taxon>Chelicerata</taxon>
        <taxon>Arachnida</taxon>
        <taxon>Araneae</taxon>
        <taxon>Araneomorphae</taxon>
        <taxon>Entelegynae</taxon>
        <taxon>Araneoidea</taxon>
        <taxon>Araneidae</taxon>
        <taxon>Araneus</taxon>
    </lineage>
</organism>
<comment type="caution">
    <text evidence="1">The sequence shown here is derived from an EMBL/GenBank/DDBJ whole genome shotgun (WGS) entry which is preliminary data.</text>
</comment>
<proteinExistence type="predicted"/>